<evidence type="ECO:0000256" key="12">
    <source>
        <dbReference type="SAM" id="MobiDB-lite"/>
    </source>
</evidence>
<keyword evidence="8 9" id="KW-0539">Nucleus</keyword>
<dbReference type="PANTHER" id="PTHR45654">
    <property type="entry name" value="HOMEOBOX-LEUCINE ZIPPER PROTEIN MERISTEM L1"/>
    <property type="match status" value="1"/>
</dbReference>
<dbReference type="CDD" id="cd08875">
    <property type="entry name" value="START_ArGLABRA2_like"/>
    <property type="match status" value="1"/>
</dbReference>
<dbReference type="CDD" id="cd00086">
    <property type="entry name" value="homeodomain"/>
    <property type="match status" value="1"/>
</dbReference>
<gene>
    <name evidence="15" type="ORF">AAHA92_15560</name>
</gene>
<dbReference type="GO" id="GO:0005634">
    <property type="term" value="C:nucleus"/>
    <property type="evidence" value="ECO:0007669"/>
    <property type="project" value="UniProtKB-SubCell"/>
</dbReference>
<feature type="domain" description="Homeobox" evidence="13">
    <location>
        <begin position="111"/>
        <end position="171"/>
    </location>
</feature>
<evidence type="ECO:0000256" key="8">
    <source>
        <dbReference type="ARBA" id="ARBA00023242"/>
    </source>
</evidence>
<evidence type="ECO:0000256" key="7">
    <source>
        <dbReference type="ARBA" id="ARBA00023163"/>
    </source>
</evidence>
<evidence type="ECO:0000256" key="10">
    <source>
        <dbReference type="RuleBase" id="RU000682"/>
    </source>
</evidence>
<evidence type="ECO:0000256" key="6">
    <source>
        <dbReference type="ARBA" id="ARBA00023155"/>
    </source>
</evidence>
<dbReference type="GO" id="GO:0003677">
    <property type="term" value="F:DNA binding"/>
    <property type="evidence" value="ECO:0007669"/>
    <property type="project" value="UniProtKB-UniRule"/>
</dbReference>
<evidence type="ECO:0000313" key="16">
    <source>
        <dbReference type="Proteomes" id="UP001567538"/>
    </source>
</evidence>
<dbReference type="PROSITE" id="PS50848">
    <property type="entry name" value="START"/>
    <property type="match status" value="1"/>
</dbReference>
<keyword evidence="6 9" id="KW-0371">Homeobox</keyword>
<dbReference type="Pfam" id="PF01852">
    <property type="entry name" value="START"/>
    <property type="match status" value="1"/>
</dbReference>
<dbReference type="AlphaFoldDB" id="A0ABD1HFN0"/>
<name>A0ABD1HFN0_SALDI</name>
<dbReference type="SMART" id="SM00234">
    <property type="entry name" value="START"/>
    <property type="match status" value="1"/>
</dbReference>
<evidence type="ECO:0000256" key="4">
    <source>
        <dbReference type="ARBA" id="ARBA00023054"/>
    </source>
</evidence>
<protein>
    <submittedName>
        <fullName evidence="15">Homeobox-leucine zipper protein ANTHOCYANINLESS 2-like isoform X2</fullName>
    </submittedName>
</protein>
<sequence length="784" mass="85523">MSFGGFPSKSSGEKMVADGLFSYNTMSTAANAMPHTVQMLQSSYSQPLFSTPPLSLSLPKMENLGGMGLLGESHDGGLIGRMREDELESRSGSDNFEGASGDDDNATHNKASKRKKYHRHTAFQIQELEASFKDNPHPDEKARLELGKRLSLEGRQVKFWFQNRRTQMKTQLERHENSILKQENDKLRIENIAMKEAMRSPMCENCGSPAILGDVPIEQHHLMIENARLKDELSRLHHLGDKFLGRTNGCMLPLMSNSSLDLSVGRNGFCGLNSLDAGIPLGLDFGNRMSNSFPIMPPNGPALNMVNFSAPFDKSLFLELAMAGISELIKLAQLDSPLWFRSLEGNGESLNLEEYAKMFSPCIGVKPNHFVTEATRATSNVMINSMQLVEALMDPKQWTELFPWNIGSASILDIISPGIAGSKNGMLQLMQAEFQIPSPLVPIRQVKLIRFCKQHGEDTWAVVDISVDSLLHGITGNAPVNCRRLPSGCIVQDTPNGCSKVTWIEHTEYDERITHQLYRPLLRSGIAFGAQKWLSNLHRQCELFGSIMSSAGDHSVVPPSGKKGIVKLAQRMTRGFCSGICSTVDEWEVVQDADNTKLMTRKSSGNSGAPPGVILSASTTVWMPVSPQHLLDFLQDEKTRSHWDVLSQDGPMRSMLRLPKGQDPDNYISILQTSADANQSNVLILQETSGDALGAVVVHAAVPAAEMDVVMSGGDPSGVPILPSGFAIFPGSGSNNGGGSLLSIGFQILVSNLPAAQLTMESVNTVKSLIARTHEGIKGGLQCN</sequence>
<feature type="domain" description="START" evidence="14">
    <location>
        <begin position="310"/>
        <end position="546"/>
    </location>
</feature>
<dbReference type="SUPFAM" id="SSF46689">
    <property type="entry name" value="Homeodomain-like"/>
    <property type="match status" value="1"/>
</dbReference>
<reference evidence="15 16" key="1">
    <citation type="submission" date="2024-06" db="EMBL/GenBank/DDBJ databases">
        <title>A chromosome level genome sequence of Diviner's sage (Salvia divinorum).</title>
        <authorList>
            <person name="Ford S.A."/>
            <person name="Ro D.-K."/>
            <person name="Ness R.W."/>
            <person name="Phillips M.A."/>
        </authorList>
    </citation>
    <scope>NUCLEOTIDE SEQUENCE [LARGE SCALE GENOMIC DNA]</scope>
    <source>
        <strain evidence="15">SAF-2024a</strain>
        <tissue evidence="15">Leaf</tissue>
    </source>
</reference>
<dbReference type="Gene3D" id="1.10.10.60">
    <property type="entry name" value="Homeodomain-like"/>
    <property type="match status" value="1"/>
</dbReference>
<dbReference type="InterPro" id="IPR009057">
    <property type="entry name" value="Homeodomain-like_sf"/>
</dbReference>
<dbReference type="InterPro" id="IPR001356">
    <property type="entry name" value="HD"/>
</dbReference>
<accession>A0ABD1HFN0</accession>
<dbReference type="InterPro" id="IPR057993">
    <property type="entry name" value="HD-Zip_IV_C"/>
</dbReference>
<evidence type="ECO:0000256" key="3">
    <source>
        <dbReference type="ARBA" id="ARBA00023015"/>
    </source>
</evidence>
<dbReference type="EMBL" id="JBEAFC010000006">
    <property type="protein sequence ID" value="KAL1555077.1"/>
    <property type="molecule type" value="Genomic_DNA"/>
</dbReference>
<dbReference type="InterPro" id="IPR002913">
    <property type="entry name" value="START_lipid-bd_dom"/>
</dbReference>
<dbReference type="Proteomes" id="UP001567538">
    <property type="component" value="Unassembled WGS sequence"/>
</dbReference>
<feature type="DNA-binding region" description="Homeobox" evidence="9">
    <location>
        <begin position="113"/>
        <end position="172"/>
    </location>
</feature>
<proteinExistence type="inferred from homology"/>
<keyword evidence="16" id="KW-1185">Reference proteome</keyword>
<keyword evidence="5 9" id="KW-0238">DNA-binding</keyword>
<dbReference type="FunFam" id="1.10.10.60:FF:000229">
    <property type="entry name" value="Homeobox-leucine zipper protein HDG1"/>
    <property type="match status" value="1"/>
</dbReference>
<keyword evidence="4 11" id="KW-0175">Coiled coil</keyword>
<dbReference type="InterPro" id="IPR042160">
    <property type="entry name" value="HD-Zip_IV"/>
</dbReference>
<comment type="caution">
    <text evidence="15">The sequence shown here is derived from an EMBL/GenBank/DDBJ whole genome shotgun (WGS) entry which is preliminary data.</text>
</comment>
<comment type="subcellular location">
    <subcellularLocation>
        <location evidence="1 9 10">Nucleus</location>
    </subcellularLocation>
</comment>
<evidence type="ECO:0000256" key="5">
    <source>
        <dbReference type="ARBA" id="ARBA00023125"/>
    </source>
</evidence>
<feature type="coiled-coil region" evidence="11">
    <location>
        <begin position="165"/>
        <end position="197"/>
    </location>
</feature>
<dbReference type="SMART" id="SM00389">
    <property type="entry name" value="HOX"/>
    <property type="match status" value="1"/>
</dbReference>
<dbReference type="PROSITE" id="PS50071">
    <property type="entry name" value="HOMEOBOX_2"/>
    <property type="match status" value="1"/>
</dbReference>
<evidence type="ECO:0000256" key="9">
    <source>
        <dbReference type="PROSITE-ProRule" id="PRU00108"/>
    </source>
</evidence>
<evidence type="ECO:0000259" key="14">
    <source>
        <dbReference type="PROSITE" id="PS50848"/>
    </source>
</evidence>
<dbReference type="Pfam" id="PF00046">
    <property type="entry name" value="Homeodomain"/>
    <property type="match status" value="1"/>
</dbReference>
<evidence type="ECO:0000256" key="1">
    <source>
        <dbReference type="ARBA" id="ARBA00004123"/>
    </source>
</evidence>
<evidence type="ECO:0000256" key="2">
    <source>
        <dbReference type="ARBA" id="ARBA00006789"/>
    </source>
</evidence>
<feature type="region of interest" description="Disordered" evidence="12">
    <location>
        <begin position="86"/>
        <end position="118"/>
    </location>
</feature>
<organism evidence="15 16">
    <name type="scientific">Salvia divinorum</name>
    <name type="common">Maria pastora</name>
    <name type="synonym">Diviner's sage</name>
    <dbReference type="NCBI Taxonomy" id="28513"/>
    <lineage>
        <taxon>Eukaryota</taxon>
        <taxon>Viridiplantae</taxon>
        <taxon>Streptophyta</taxon>
        <taxon>Embryophyta</taxon>
        <taxon>Tracheophyta</taxon>
        <taxon>Spermatophyta</taxon>
        <taxon>Magnoliopsida</taxon>
        <taxon>eudicotyledons</taxon>
        <taxon>Gunneridae</taxon>
        <taxon>Pentapetalae</taxon>
        <taxon>asterids</taxon>
        <taxon>lamiids</taxon>
        <taxon>Lamiales</taxon>
        <taxon>Lamiaceae</taxon>
        <taxon>Nepetoideae</taxon>
        <taxon>Mentheae</taxon>
        <taxon>Salviinae</taxon>
        <taxon>Salvia</taxon>
        <taxon>Salvia subgen. Calosphace</taxon>
    </lineage>
</organism>
<dbReference type="Pfam" id="PF25797">
    <property type="entry name" value="PDF2_C"/>
    <property type="match status" value="1"/>
</dbReference>
<evidence type="ECO:0000313" key="15">
    <source>
        <dbReference type="EMBL" id="KAL1555077.1"/>
    </source>
</evidence>
<comment type="similarity">
    <text evidence="2">Belongs to the HD-ZIP homeobox family. Class IV subfamily.</text>
</comment>
<keyword evidence="7" id="KW-0804">Transcription</keyword>
<evidence type="ECO:0000256" key="11">
    <source>
        <dbReference type="SAM" id="Coils"/>
    </source>
</evidence>
<keyword evidence="3" id="KW-0805">Transcription regulation</keyword>
<dbReference type="PANTHER" id="PTHR45654:SF111">
    <property type="entry name" value="HOMEOBOX-LEUCINE ZIPPER PROTEIN ROC6"/>
    <property type="match status" value="1"/>
</dbReference>
<evidence type="ECO:0000259" key="13">
    <source>
        <dbReference type="PROSITE" id="PS50071"/>
    </source>
</evidence>
<dbReference type="SUPFAM" id="SSF55961">
    <property type="entry name" value="Bet v1-like"/>
    <property type="match status" value="2"/>
</dbReference>